<gene>
    <name evidence="1" type="ORF">EBV32_04455</name>
</gene>
<evidence type="ECO:0000313" key="2">
    <source>
        <dbReference type="Proteomes" id="UP000713222"/>
    </source>
</evidence>
<dbReference type="InterPro" id="IPR052341">
    <property type="entry name" value="LOG_family_nucleotidases"/>
</dbReference>
<dbReference type="Gene3D" id="3.40.50.450">
    <property type="match status" value="1"/>
</dbReference>
<name>A0A964XQL0_9PROT</name>
<feature type="non-terminal residue" evidence="1">
    <location>
        <position position="158"/>
    </location>
</feature>
<evidence type="ECO:0000313" key="1">
    <source>
        <dbReference type="EMBL" id="NBN88323.1"/>
    </source>
</evidence>
<dbReference type="EMBL" id="RGET01000089">
    <property type="protein sequence ID" value="NBN88323.1"/>
    <property type="molecule type" value="Genomic_DNA"/>
</dbReference>
<dbReference type="Pfam" id="PF18306">
    <property type="entry name" value="LDcluster4"/>
    <property type="match status" value="1"/>
</dbReference>
<dbReference type="PANTHER" id="PTHR43393:SF3">
    <property type="entry name" value="LYSINE DECARBOXYLASE-LIKE PROTEIN"/>
    <property type="match status" value="1"/>
</dbReference>
<accession>A0A964XQL0</accession>
<comment type="caution">
    <text evidence="1">The sequence shown here is derived from an EMBL/GenBank/DDBJ whole genome shotgun (WGS) entry which is preliminary data.</text>
</comment>
<dbReference type="Proteomes" id="UP000713222">
    <property type="component" value="Unassembled WGS sequence"/>
</dbReference>
<dbReference type="GO" id="GO:0005829">
    <property type="term" value="C:cytosol"/>
    <property type="evidence" value="ECO:0007669"/>
    <property type="project" value="TreeGrafter"/>
</dbReference>
<dbReference type="AlphaFoldDB" id="A0A964XQL0"/>
<organism evidence="1 2">
    <name type="scientific">Candidatus Fonsibacter lacus</name>
    <dbReference type="NCBI Taxonomy" id="2576439"/>
    <lineage>
        <taxon>Bacteria</taxon>
        <taxon>Pseudomonadati</taxon>
        <taxon>Pseudomonadota</taxon>
        <taxon>Alphaproteobacteria</taxon>
        <taxon>Candidatus Pelagibacterales</taxon>
        <taxon>Candidatus Pelagibacterales incertae sedis</taxon>
        <taxon>Candidatus Fonsibacter</taxon>
    </lineage>
</organism>
<dbReference type="SUPFAM" id="SSF102405">
    <property type="entry name" value="MCP/YpsA-like"/>
    <property type="match status" value="1"/>
</dbReference>
<dbReference type="PANTHER" id="PTHR43393">
    <property type="entry name" value="CYTOKININ RIBOSIDE 5'-MONOPHOSPHATE PHOSPHORIBOHYDROLASE"/>
    <property type="match status" value="1"/>
</dbReference>
<sequence length="158" mass="18338">MDKPPKAFEDSEFLQSPEGRSVRILSEYEKVKSLFEFHKIMDTITFFGSTRFKSRDENQSSNEVDVENSEYYEQARSLAFKFTTWAKEFSKEHSRFVIATGGGPGIMEAANRGAIEAKGKSIGLGIRLPQEQKNNQYITPELSFQFHYFFMRKFFLTQ</sequence>
<dbReference type="InterPro" id="IPR041164">
    <property type="entry name" value="LDcluster4"/>
</dbReference>
<reference evidence="1" key="1">
    <citation type="submission" date="2018-10" db="EMBL/GenBank/DDBJ databases">
        <title>Iterative Subtractive Binning of Freshwater Chronoseries Metagenomes Recovers Nearly Complete Genomes from over Four Hundred Novel Species.</title>
        <authorList>
            <person name="Rodriguez-R L.M."/>
            <person name="Tsementzi D."/>
            <person name="Luo C."/>
            <person name="Konstantinidis K.T."/>
        </authorList>
    </citation>
    <scope>NUCLEOTIDE SEQUENCE</scope>
    <source>
        <strain evidence="1">WB7_6_001</strain>
    </source>
</reference>
<protein>
    <submittedName>
        <fullName evidence="1">Lysine decarboxylase</fullName>
    </submittedName>
</protein>
<proteinExistence type="predicted"/>